<dbReference type="Gene3D" id="3.40.50.720">
    <property type="entry name" value="NAD(P)-binding Rossmann-like Domain"/>
    <property type="match status" value="1"/>
</dbReference>
<name>A0A3G6J9T5_9CORY</name>
<evidence type="ECO:0000256" key="1">
    <source>
        <dbReference type="ARBA" id="ARBA00023002"/>
    </source>
</evidence>
<dbReference type="PRINTS" id="PR00081">
    <property type="entry name" value="GDHRDH"/>
</dbReference>
<dbReference type="PANTHER" id="PTHR43157">
    <property type="entry name" value="PHOSPHATIDYLINOSITOL-GLYCAN BIOSYNTHESIS CLASS F PROTEIN-RELATED"/>
    <property type="match status" value="1"/>
</dbReference>
<gene>
    <name evidence="2" type="primary">sdh2</name>
    <name evidence="2" type="ORF">CCHOA_11490</name>
</gene>
<dbReference type="PANTHER" id="PTHR43157:SF31">
    <property type="entry name" value="PHOSPHATIDYLINOSITOL-GLYCAN BIOSYNTHESIS CLASS F PROTEIN"/>
    <property type="match status" value="1"/>
</dbReference>
<accession>A0A3G6J9T5</accession>
<dbReference type="InterPro" id="IPR002347">
    <property type="entry name" value="SDR_fam"/>
</dbReference>
<dbReference type="RefSeq" id="WP_123930323.1">
    <property type="nucleotide sequence ID" value="NZ_CP033896.1"/>
</dbReference>
<evidence type="ECO:0000313" key="3">
    <source>
        <dbReference type="Proteomes" id="UP000269019"/>
    </source>
</evidence>
<dbReference type="OrthoDB" id="3237043at2"/>
<protein>
    <submittedName>
        <fullName evidence="2">Serine 3-dehydrogenase</fullName>
        <ecNumber evidence="2">1.1.1.276</ecNumber>
    </submittedName>
</protein>
<dbReference type="GO" id="GO:0031132">
    <property type="term" value="F:serine 3-dehydrogenase activity"/>
    <property type="evidence" value="ECO:0007669"/>
    <property type="project" value="UniProtKB-EC"/>
</dbReference>
<dbReference type="InterPro" id="IPR036291">
    <property type="entry name" value="NAD(P)-bd_dom_sf"/>
</dbReference>
<reference evidence="2 3" key="1">
    <citation type="submission" date="2018-11" db="EMBL/GenBank/DDBJ databases">
        <authorList>
            <person name="Kleinhagauer T."/>
            <person name="Glaeser S.P."/>
            <person name="Spergser J."/>
            <person name="Ruckert C."/>
            <person name="Kaempfer P."/>
            <person name="Busse H.-J."/>
        </authorList>
    </citation>
    <scope>NUCLEOTIDE SEQUENCE [LARGE SCALE GENOMIC DNA]</scope>
    <source>
        <strain evidence="2 3">200CH</strain>
    </source>
</reference>
<proteinExistence type="predicted"/>
<dbReference type="AlphaFoldDB" id="A0A3G6J9T5"/>
<sequence>MMLAGIHASDHNPTNRPRTIVVTGATSGIGLAATTILLQRGHRVIGVGRNTAAATALADLLGNEWLTCDYTDFDSVRALAQAISNRTDHIDVLANNAGRHVPHFALTGDGYETTLQVNHLSPLLLTMHLLPLLANGEGIVEMTSSVAGRWFHDYRASDFNRQRRRYQPLAAYSDSKLLNAMVARELSSRFSRFGIFGVSFHPGLVSSQFASDDRSWLGLFYRSKLTRPWLLPPSKAAGRLVYLADGEIGKEIIPGGYYENNRLAKTSSVAYDRAVTAHAWEASLAMIGIDEDEAVAAIAAEHPRIQYPISPARAAE</sequence>
<evidence type="ECO:0000313" key="2">
    <source>
        <dbReference type="EMBL" id="AZA14669.1"/>
    </source>
</evidence>
<dbReference type="Proteomes" id="UP000269019">
    <property type="component" value="Chromosome"/>
</dbReference>
<keyword evidence="1 2" id="KW-0560">Oxidoreductase</keyword>
<organism evidence="2 3">
    <name type="scientific">Corynebacterium choanae</name>
    <dbReference type="NCBI Taxonomy" id="1862358"/>
    <lineage>
        <taxon>Bacteria</taxon>
        <taxon>Bacillati</taxon>
        <taxon>Actinomycetota</taxon>
        <taxon>Actinomycetes</taxon>
        <taxon>Mycobacteriales</taxon>
        <taxon>Corynebacteriaceae</taxon>
        <taxon>Corynebacterium</taxon>
    </lineage>
</organism>
<dbReference type="KEGG" id="ccho:CCHOA_11490"/>
<dbReference type="Pfam" id="PF00106">
    <property type="entry name" value="adh_short"/>
    <property type="match status" value="1"/>
</dbReference>
<dbReference type="EC" id="1.1.1.276" evidence="2"/>
<dbReference type="SUPFAM" id="SSF51735">
    <property type="entry name" value="NAD(P)-binding Rossmann-fold domains"/>
    <property type="match status" value="1"/>
</dbReference>
<dbReference type="EMBL" id="CP033896">
    <property type="protein sequence ID" value="AZA14669.1"/>
    <property type="molecule type" value="Genomic_DNA"/>
</dbReference>
<keyword evidence="3" id="KW-1185">Reference proteome</keyword>